<proteinExistence type="predicted"/>
<dbReference type="Pfam" id="PF02698">
    <property type="entry name" value="DUF218"/>
    <property type="match status" value="1"/>
</dbReference>
<protein>
    <recommendedName>
        <fullName evidence="1">DUF218 domain-containing protein</fullName>
    </recommendedName>
</protein>
<dbReference type="Gene3D" id="3.40.50.620">
    <property type="entry name" value="HUPs"/>
    <property type="match status" value="1"/>
</dbReference>
<feature type="domain" description="DUF218" evidence="1">
    <location>
        <begin position="54"/>
        <end position="190"/>
    </location>
</feature>
<gene>
    <name evidence="2" type="ORF">VVAX_01459</name>
</gene>
<dbReference type="AlphaFoldDB" id="A0A679IST2"/>
<dbReference type="EMBL" id="LR743507">
    <property type="protein sequence ID" value="CAA2101849.1"/>
    <property type="molecule type" value="Genomic_DNA"/>
</dbReference>
<dbReference type="PANTHER" id="PTHR30336">
    <property type="entry name" value="INNER MEMBRANE PROTEIN, PROBABLE PERMEASE"/>
    <property type="match status" value="1"/>
</dbReference>
<dbReference type="RefSeq" id="WP_339089153.1">
    <property type="nucleotide sequence ID" value="NZ_LR743507.1"/>
</dbReference>
<dbReference type="InterPro" id="IPR014729">
    <property type="entry name" value="Rossmann-like_a/b/a_fold"/>
</dbReference>
<name>A0A679IST2_VARPD</name>
<evidence type="ECO:0000259" key="1">
    <source>
        <dbReference type="Pfam" id="PF02698"/>
    </source>
</evidence>
<dbReference type="PANTHER" id="PTHR30336:SF20">
    <property type="entry name" value="DUF218 DOMAIN-CONTAINING PROTEIN"/>
    <property type="match status" value="1"/>
</dbReference>
<organism evidence="2">
    <name type="scientific">Variovorax paradoxus</name>
    <dbReference type="NCBI Taxonomy" id="34073"/>
    <lineage>
        <taxon>Bacteria</taxon>
        <taxon>Pseudomonadati</taxon>
        <taxon>Pseudomonadota</taxon>
        <taxon>Betaproteobacteria</taxon>
        <taxon>Burkholderiales</taxon>
        <taxon>Comamonadaceae</taxon>
        <taxon>Variovorax</taxon>
    </lineage>
</organism>
<sequence length="215" mass="23042">MKRPRWLRRPWQAALAGVLAGVLLAGVAAYAAIGAFIWWHAETLLAHPPQRPADAALVLGSRAYLDGKPHPCLAGRVDTAVAMARTGLVRQLAFSGGVDSEDGRTEATAMKERAVTAGFAGPMLLEPASTSTRLNLSLSRPLLLAAGVRSVVIVSEPFHLWRIERLVKMSGFDRSFDVQYAAAPTSCWNALGPLSKGALREPAAIVNNAFRGFLF</sequence>
<dbReference type="InterPro" id="IPR051599">
    <property type="entry name" value="Cell_Envelope_Assoc"/>
</dbReference>
<accession>A0A679IST2</accession>
<reference evidence="2" key="1">
    <citation type="submission" date="2019-12" db="EMBL/GenBank/DDBJ databases">
        <authorList>
            <person name="Cremers G."/>
        </authorList>
    </citation>
    <scope>NUCLEOTIDE SEQUENCE</scope>
    <source>
        <strain evidence="2">Vvax</strain>
    </source>
</reference>
<dbReference type="InterPro" id="IPR003848">
    <property type="entry name" value="DUF218"/>
</dbReference>
<evidence type="ECO:0000313" key="2">
    <source>
        <dbReference type="EMBL" id="CAA2101849.1"/>
    </source>
</evidence>
<dbReference type="GO" id="GO:0005886">
    <property type="term" value="C:plasma membrane"/>
    <property type="evidence" value="ECO:0007669"/>
    <property type="project" value="TreeGrafter"/>
</dbReference>
<dbReference type="CDD" id="cd06259">
    <property type="entry name" value="YdcF-like"/>
    <property type="match status" value="1"/>
</dbReference>